<keyword evidence="2" id="KW-0238">DNA-binding</keyword>
<dbReference type="SMART" id="SM00342">
    <property type="entry name" value="HTH_ARAC"/>
    <property type="match status" value="1"/>
</dbReference>
<evidence type="ECO:0000256" key="1">
    <source>
        <dbReference type="ARBA" id="ARBA00023015"/>
    </source>
</evidence>
<sequence>MFEGRCGLDRTGFTPPSYESTHRLSAAVFTHPGDELRLAHPLGCGDTFTSVEFAPQMLAARDGEWGLSAHRLPLDDDVDLSHRALVAASRRGVDAFAVVEQMHGLLDRLLTAPESRTAGVDGAWTPRHPATLVAHRRLADRAREALAAAQYSVGLDELAALVGSSPHHLSRVFRHATGETLTAYRNRLRIRAVLADLQDGATNLRTLAARHGFADQAHLTRVMRRQLGRLPSEVRRMLAAPAESRINVQRGRGPAGAA</sequence>
<reference evidence="5" key="1">
    <citation type="submission" date="2022-12" db="EMBL/GenBank/DDBJ databases">
        <title>New Phytohabitans aurantiacus sp. RD004123 nov., an actinomycete isolated from soil.</title>
        <authorList>
            <person name="Triningsih D.W."/>
            <person name="Harunari E."/>
            <person name="Igarashi Y."/>
        </authorList>
    </citation>
    <scope>NUCLEOTIDE SEQUENCE</scope>
    <source>
        <strain evidence="5">RD004123</strain>
    </source>
</reference>
<name>A0ABQ5QNB5_9ACTN</name>
<comment type="caution">
    <text evidence="5">The sequence shown here is derived from an EMBL/GenBank/DDBJ whole genome shotgun (WGS) entry which is preliminary data.</text>
</comment>
<organism evidence="5 6">
    <name type="scientific">Phytohabitans aurantiacus</name>
    <dbReference type="NCBI Taxonomy" id="3016789"/>
    <lineage>
        <taxon>Bacteria</taxon>
        <taxon>Bacillati</taxon>
        <taxon>Actinomycetota</taxon>
        <taxon>Actinomycetes</taxon>
        <taxon>Micromonosporales</taxon>
        <taxon>Micromonosporaceae</taxon>
    </lineage>
</organism>
<keyword evidence="1" id="KW-0805">Transcription regulation</keyword>
<evidence type="ECO:0000259" key="4">
    <source>
        <dbReference type="PROSITE" id="PS01124"/>
    </source>
</evidence>
<dbReference type="PANTHER" id="PTHR46796">
    <property type="entry name" value="HTH-TYPE TRANSCRIPTIONAL ACTIVATOR RHAS-RELATED"/>
    <property type="match status" value="1"/>
</dbReference>
<protein>
    <submittedName>
        <fullName evidence="5">AraC family transcriptional regulator</fullName>
    </submittedName>
</protein>
<dbReference type="Pfam" id="PF12833">
    <property type="entry name" value="HTH_18"/>
    <property type="match status" value="1"/>
</dbReference>
<proteinExistence type="predicted"/>
<dbReference type="SUPFAM" id="SSF46689">
    <property type="entry name" value="Homeodomain-like"/>
    <property type="match status" value="2"/>
</dbReference>
<keyword evidence="6" id="KW-1185">Reference proteome</keyword>
<dbReference type="Proteomes" id="UP001144280">
    <property type="component" value="Unassembled WGS sequence"/>
</dbReference>
<dbReference type="RefSeq" id="WP_281892314.1">
    <property type="nucleotide sequence ID" value="NZ_BSDI01000002.1"/>
</dbReference>
<evidence type="ECO:0000313" key="5">
    <source>
        <dbReference type="EMBL" id="GLH95322.1"/>
    </source>
</evidence>
<accession>A0ABQ5QNB5</accession>
<dbReference type="InterPro" id="IPR050204">
    <property type="entry name" value="AraC_XylS_family_regulators"/>
</dbReference>
<dbReference type="PROSITE" id="PS01124">
    <property type="entry name" value="HTH_ARAC_FAMILY_2"/>
    <property type="match status" value="1"/>
</dbReference>
<evidence type="ECO:0000256" key="3">
    <source>
        <dbReference type="ARBA" id="ARBA00023163"/>
    </source>
</evidence>
<dbReference type="EMBL" id="BSDI01000002">
    <property type="protein sequence ID" value="GLH95322.1"/>
    <property type="molecule type" value="Genomic_DNA"/>
</dbReference>
<evidence type="ECO:0000313" key="6">
    <source>
        <dbReference type="Proteomes" id="UP001144280"/>
    </source>
</evidence>
<keyword evidence="3" id="KW-0804">Transcription</keyword>
<gene>
    <name evidence="5" type="ORF">Pa4123_05940</name>
</gene>
<dbReference type="InterPro" id="IPR018060">
    <property type="entry name" value="HTH_AraC"/>
</dbReference>
<feature type="domain" description="HTH araC/xylS-type" evidence="4">
    <location>
        <begin position="136"/>
        <end position="237"/>
    </location>
</feature>
<dbReference type="Gene3D" id="1.10.10.60">
    <property type="entry name" value="Homeodomain-like"/>
    <property type="match status" value="1"/>
</dbReference>
<evidence type="ECO:0000256" key="2">
    <source>
        <dbReference type="ARBA" id="ARBA00023125"/>
    </source>
</evidence>
<dbReference type="InterPro" id="IPR009057">
    <property type="entry name" value="Homeodomain-like_sf"/>
</dbReference>